<keyword evidence="2" id="KW-1185">Reference proteome</keyword>
<name>A0ABN2YDE9_9MICC</name>
<dbReference type="EMBL" id="BAAAQB010000005">
    <property type="protein sequence ID" value="GAA2125443.1"/>
    <property type="molecule type" value="Genomic_DNA"/>
</dbReference>
<sequence length="84" mass="9158">MPGAAAPRRSGGRVQFGEQVAVCPDMEDGAPRSFQRVVTGRPARQASIVAYLVENGVTASCLGLLLTKEQFEADFTEFEETYFE</sequence>
<accession>A0ABN2YDE9</accession>
<protein>
    <submittedName>
        <fullName evidence="1">Uncharacterized protein</fullName>
    </submittedName>
</protein>
<reference evidence="1 2" key="1">
    <citation type="journal article" date="2019" name="Int. J. Syst. Evol. Microbiol.">
        <title>The Global Catalogue of Microorganisms (GCM) 10K type strain sequencing project: providing services to taxonomists for standard genome sequencing and annotation.</title>
        <authorList>
            <consortium name="The Broad Institute Genomics Platform"/>
            <consortium name="The Broad Institute Genome Sequencing Center for Infectious Disease"/>
            <person name="Wu L."/>
            <person name="Ma J."/>
        </authorList>
    </citation>
    <scope>NUCLEOTIDE SEQUENCE [LARGE SCALE GENOMIC DNA]</scope>
    <source>
        <strain evidence="1 2">JCM 15921</strain>
    </source>
</reference>
<proteinExistence type="predicted"/>
<evidence type="ECO:0000313" key="1">
    <source>
        <dbReference type="EMBL" id="GAA2125443.1"/>
    </source>
</evidence>
<comment type="caution">
    <text evidence="1">The sequence shown here is derived from an EMBL/GenBank/DDBJ whole genome shotgun (WGS) entry which is preliminary data.</text>
</comment>
<dbReference type="Proteomes" id="UP001500102">
    <property type="component" value="Unassembled WGS sequence"/>
</dbReference>
<organism evidence="1 2">
    <name type="scientific">Arthrobacter humicola</name>
    <dbReference type="NCBI Taxonomy" id="409291"/>
    <lineage>
        <taxon>Bacteria</taxon>
        <taxon>Bacillati</taxon>
        <taxon>Actinomycetota</taxon>
        <taxon>Actinomycetes</taxon>
        <taxon>Micrococcales</taxon>
        <taxon>Micrococcaceae</taxon>
        <taxon>Arthrobacter</taxon>
    </lineage>
</organism>
<evidence type="ECO:0000313" key="2">
    <source>
        <dbReference type="Proteomes" id="UP001500102"/>
    </source>
</evidence>
<gene>
    <name evidence="1" type="ORF">GCM10009825_01770</name>
</gene>